<dbReference type="GO" id="GO:0043952">
    <property type="term" value="P:protein transport by the Sec complex"/>
    <property type="evidence" value="ECO:0007669"/>
    <property type="project" value="TreeGrafter"/>
</dbReference>
<dbReference type="InterPro" id="IPR000185">
    <property type="entry name" value="SecA"/>
</dbReference>
<dbReference type="InterPro" id="IPR011116">
    <property type="entry name" value="SecA_Wing/Scaffold"/>
</dbReference>
<dbReference type="SUPFAM" id="SSF81767">
    <property type="entry name" value="Pre-protein crosslinking domain of SecA"/>
    <property type="match status" value="1"/>
</dbReference>
<evidence type="ECO:0000256" key="9">
    <source>
        <dbReference type="ARBA" id="ARBA00022967"/>
    </source>
</evidence>
<reference evidence="17 18" key="1">
    <citation type="submission" date="2016-11" db="EMBL/GenBank/DDBJ databases">
        <authorList>
            <person name="Jaros S."/>
            <person name="Januszkiewicz K."/>
            <person name="Wedrychowicz H."/>
        </authorList>
    </citation>
    <scope>NUCLEOTIDE SEQUENCE [LARGE SCALE GENOMIC DNA]</scope>
    <source>
        <strain evidence="17 18">DSM 3090</strain>
    </source>
</reference>
<dbReference type="InterPro" id="IPR011115">
    <property type="entry name" value="SecA_DEAD"/>
</dbReference>
<dbReference type="InterPro" id="IPR036670">
    <property type="entry name" value="SecA_X-link_sf"/>
</dbReference>
<dbReference type="Pfam" id="PF07517">
    <property type="entry name" value="SecA_DEAD"/>
    <property type="match status" value="1"/>
</dbReference>
<dbReference type="InterPro" id="IPR020937">
    <property type="entry name" value="SecA_CS"/>
</dbReference>
<dbReference type="RefSeq" id="WP_072903706.1">
    <property type="nucleotide sequence ID" value="NZ_FRAD01000013.1"/>
</dbReference>
<evidence type="ECO:0000256" key="13">
    <source>
        <dbReference type="RuleBase" id="RU003874"/>
    </source>
</evidence>
<name>A0A1M6PKY3_9CLOT</name>
<dbReference type="CDD" id="cd17928">
    <property type="entry name" value="DEXDc_SecA"/>
    <property type="match status" value="1"/>
</dbReference>
<evidence type="ECO:0000256" key="11">
    <source>
        <dbReference type="ARBA" id="ARBA00023136"/>
    </source>
</evidence>
<feature type="domain" description="Helicase C-terminal" evidence="15">
    <location>
        <begin position="411"/>
        <end position="587"/>
    </location>
</feature>
<dbReference type="GO" id="GO:0006605">
    <property type="term" value="P:protein targeting"/>
    <property type="evidence" value="ECO:0007669"/>
    <property type="project" value="UniProtKB-UniRule"/>
</dbReference>
<dbReference type="Gene3D" id="3.90.1440.10">
    <property type="entry name" value="SecA, preprotein cross-linking domain"/>
    <property type="match status" value="1"/>
</dbReference>
<keyword evidence="4 12" id="KW-1003">Cell membrane</keyword>
<dbReference type="SUPFAM" id="SSF52540">
    <property type="entry name" value="P-loop containing nucleoside triphosphate hydrolases"/>
    <property type="match status" value="2"/>
</dbReference>
<evidence type="ECO:0000256" key="1">
    <source>
        <dbReference type="ARBA" id="ARBA00004170"/>
    </source>
</evidence>
<keyword evidence="7 12" id="KW-0067">ATP-binding</keyword>
<evidence type="ECO:0000256" key="10">
    <source>
        <dbReference type="ARBA" id="ARBA00023010"/>
    </source>
</evidence>
<evidence type="ECO:0000256" key="4">
    <source>
        <dbReference type="ARBA" id="ARBA00022475"/>
    </source>
</evidence>
<evidence type="ECO:0000313" key="17">
    <source>
        <dbReference type="EMBL" id="SHK08619.1"/>
    </source>
</evidence>
<dbReference type="GO" id="GO:0065002">
    <property type="term" value="P:intracellular protein transmembrane transport"/>
    <property type="evidence" value="ECO:0007669"/>
    <property type="project" value="UniProtKB-UniRule"/>
</dbReference>
<dbReference type="PANTHER" id="PTHR30612">
    <property type="entry name" value="SECA INNER MEMBRANE COMPONENT OF SEC PROTEIN SECRETION SYSTEM"/>
    <property type="match status" value="1"/>
</dbReference>
<dbReference type="SMART" id="SM00958">
    <property type="entry name" value="SecA_PP_bind"/>
    <property type="match status" value="1"/>
</dbReference>
<dbReference type="SMART" id="SM00957">
    <property type="entry name" value="SecA_DEAD"/>
    <property type="match status" value="1"/>
</dbReference>
<dbReference type="Gene3D" id="3.40.50.300">
    <property type="entry name" value="P-loop containing nucleotide triphosphate hydrolases"/>
    <property type="match status" value="2"/>
</dbReference>
<keyword evidence="6 12" id="KW-0547">Nucleotide-binding</keyword>
<dbReference type="PROSITE" id="PS51194">
    <property type="entry name" value="HELICASE_CTER"/>
    <property type="match status" value="1"/>
</dbReference>
<dbReference type="PROSITE" id="PS01312">
    <property type="entry name" value="SECA"/>
    <property type="match status" value="1"/>
</dbReference>
<dbReference type="Proteomes" id="UP000183952">
    <property type="component" value="Unassembled WGS sequence"/>
</dbReference>
<evidence type="ECO:0000256" key="12">
    <source>
        <dbReference type="HAMAP-Rule" id="MF_01382"/>
    </source>
</evidence>
<dbReference type="InterPro" id="IPR036266">
    <property type="entry name" value="SecA_Wing/Scaffold_sf"/>
</dbReference>
<evidence type="ECO:0000256" key="8">
    <source>
        <dbReference type="ARBA" id="ARBA00022927"/>
    </source>
</evidence>
<dbReference type="PROSITE" id="PS51192">
    <property type="entry name" value="HELICASE_ATP_BIND_1"/>
    <property type="match status" value="1"/>
</dbReference>
<dbReference type="FunFam" id="3.40.50.300:FF:000429">
    <property type="entry name" value="Preprotein translocase subunit SecA"/>
    <property type="match status" value="1"/>
</dbReference>
<evidence type="ECO:0000259" key="14">
    <source>
        <dbReference type="PROSITE" id="PS51192"/>
    </source>
</evidence>
<evidence type="ECO:0000256" key="3">
    <source>
        <dbReference type="ARBA" id="ARBA00022448"/>
    </source>
</evidence>
<dbReference type="GO" id="GO:0005524">
    <property type="term" value="F:ATP binding"/>
    <property type="evidence" value="ECO:0007669"/>
    <property type="project" value="UniProtKB-UniRule"/>
</dbReference>
<comment type="subunit">
    <text evidence="12">Monomer and homodimer. Part of the essential Sec protein translocation apparatus which comprises SecA, SecYEG and auxiliary proteins SecDF. Other proteins may also be involved.</text>
</comment>
<dbReference type="GO" id="GO:0008564">
    <property type="term" value="F:protein-exporting ATPase activity"/>
    <property type="evidence" value="ECO:0007669"/>
    <property type="project" value="UniProtKB-EC"/>
</dbReference>
<dbReference type="CDD" id="cd18803">
    <property type="entry name" value="SF2_C_secA"/>
    <property type="match status" value="1"/>
</dbReference>
<dbReference type="Pfam" id="PF21090">
    <property type="entry name" value="P-loop_SecA"/>
    <property type="match status" value="1"/>
</dbReference>
<dbReference type="OrthoDB" id="9805579at2"/>
<feature type="binding site" evidence="12">
    <location>
        <position position="493"/>
    </location>
    <ligand>
        <name>ATP</name>
        <dbReference type="ChEBI" id="CHEBI:30616"/>
    </ligand>
</feature>
<keyword evidence="11 12" id="KW-0472">Membrane</keyword>
<accession>A0A1M6PKY3</accession>
<dbReference type="InterPro" id="IPR014001">
    <property type="entry name" value="Helicase_ATP-bd"/>
</dbReference>
<feature type="domain" description="SecA family profile" evidence="16">
    <location>
        <begin position="2"/>
        <end position="571"/>
    </location>
</feature>
<comment type="catalytic activity">
    <reaction evidence="12">
        <text>ATP + H2O + cellular proteinSide 1 = ADP + phosphate + cellular proteinSide 2.</text>
        <dbReference type="EC" id="7.4.2.8"/>
    </reaction>
</comment>
<dbReference type="GO" id="GO:0005829">
    <property type="term" value="C:cytosol"/>
    <property type="evidence" value="ECO:0007669"/>
    <property type="project" value="TreeGrafter"/>
</dbReference>
<dbReference type="Pfam" id="PF07516">
    <property type="entry name" value="SecA_SW"/>
    <property type="match status" value="1"/>
</dbReference>
<comment type="similarity">
    <text evidence="2 12 13">Belongs to the SecA family.</text>
</comment>
<proteinExistence type="inferred from homology"/>
<evidence type="ECO:0000256" key="2">
    <source>
        <dbReference type="ARBA" id="ARBA00007650"/>
    </source>
</evidence>
<dbReference type="GO" id="GO:0005886">
    <property type="term" value="C:plasma membrane"/>
    <property type="evidence" value="ECO:0007669"/>
    <property type="project" value="UniProtKB-SubCell"/>
</dbReference>
<sequence length="773" mass="88859">MKGMIGIFENNYSRRELKKIEPIVDKIESLEGKYCELSDEELRGKTQEFRDRLKSGEKMDSLLPDIFATVREAAFRVLNKKHYRVQLIGGVVLSQGRIAEMKTGEGKTLVATLPAYLNAIEGRCVHIITTNDYLAKRDRDEMGRVHEFLGLTVGVILNEMSPDVRREQYKCDIVYGTNSEFGFDYLRDNMAKTKSERVQRELGFCIVDEVDSILIDEARTPLIISGEGKKPSKYYITVNEFAKKLKKNVEFEIDRDGKGIALTDSGIKKLEKYFGVENYADYENRDLQHHVTQALRAHFTMHLNKDYIVRKGEIMIVDEFTGRVMEGRRFSEGLHEAIEAKEGVKINKESKTLATITIQNYFRMYQRLSGMSGTAATEENEFQEIYGLDVICIPTNKPVSRVDHKDRVFKYLSDKYDAIIEDIITHHENGQPILVGTSSIQKSEDISYLLKRRGIKHYLLNAKNPEKEAKIVENAGKAGAITIATNMAGRGTDIKLDDESRAAGGLRIIGTDRHEARRIDNQLKGRSGRQGDVGSSQFYVSLQDDLFRVYDSEVFNAVFGKLNIPEHDEIHHKAVFNAIETAQKNIEGNNFETRKNIIGYDDVVNKQRLVIYEQRNMVLDNDNVHDSIISIIKNVINDLYNRCNNGEESSKVIKKYVQLLSKYNITSEKITEEKLMAMKKEDIVPYVQEVTLNKYNNIVENYALYEKEKSILLKNVDEKWIEYLDSMEFLKEGIRLKSYRQQDPVREFQIESSAEFNEMISCIQRETVKELLV</sequence>
<dbReference type="EMBL" id="FRAD01000013">
    <property type="protein sequence ID" value="SHK08619.1"/>
    <property type="molecule type" value="Genomic_DNA"/>
</dbReference>
<keyword evidence="10 12" id="KW-0811">Translocation</keyword>
<dbReference type="AlphaFoldDB" id="A0A1M6PKY3"/>
<dbReference type="GO" id="GO:0031522">
    <property type="term" value="C:cell envelope Sec protein transport complex"/>
    <property type="evidence" value="ECO:0007669"/>
    <property type="project" value="TreeGrafter"/>
</dbReference>
<protein>
    <recommendedName>
        <fullName evidence="12 13">Protein translocase subunit SecA</fullName>
        <ecNumber evidence="12">7.4.2.8</ecNumber>
    </recommendedName>
</protein>
<dbReference type="InterPro" id="IPR027417">
    <property type="entry name" value="P-loop_NTPase"/>
</dbReference>
<feature type="domain" description="Helicase ATP-binding" evidence="14">
    <location>
        <begin position="88"/>
        <end position="246"/>
    </location>
</feature>
<dbReference type="PROSITE" id="PS51196">
    <property type="entry name" value="SECA_MOTOR_DEAD"/>
    <property type="match status" value="1"/>
</dbReference>
<comment type="function">
    <text evidence="12">Part of the Sec protein translocase complex. Interacts with the SecYEG preprotein conducting channel. Has a central role in coupling the hydrolysis of ATP to the transfer of proteins into and across the cell membrane, serving as an ATP-driven molecular motor driving the stepwise translocation of polypeptide chains across the membrane.</text>
</comment>
<keyword evidence="8 12" id="KW-0653">Protein transport</keyword>
<organism evidence="17 18">
    <name type="scientific">Hathewaya proteolytica DSM 3090</name>
    <dbReference type="NCBI Taxonomy" id="1121331"/>
    <lineage>
        <taxon>Bacteria</taxon>
        <taxon>Bacillati</taxon>
        <taxon>Bacillota</taxon>
        <taxon>Clostridia</taxon>
        <taxon>Eubacteriales</taxon>
        <taxon>Clostridiaceae</taxon>
        <taxon>Hathewaya</taxon>
    </lineage>
</organism>
<keyword evidence="3 12" id="KW-0813">Transport</keyword>
<gene>
    <name evidence="12" type="primary">secA</name>
    <name evidence="17" type="ORF">SAMN02745248_01744</name>
</gene>
<dbReference type="InterPro" id="IPR014018">
    <property type="entry name" value="SecA_motor_DEAD"/>
</dbReference>
<keyword evidence="5 12" id="KW-0963">Cytoplasm</keyword>
<dbReference type="NCBIfam" id="NF006630">
    <property type="entry name" value="PRK09200.1"/>
    <property type="match status" value="1"/>
</dbReference>
<evidence type="ECO:0000259" key="15">
    <source>
        <dbReference type="PROSITE" id="PS51194"/>
    </source>
</evidence>
<dbReference type="InterPro" id="IPR044722">
    <property type="entry name" value="SecA_SF2_C"/>
</dbReference>
<evidence type="ECO:0000256" key="7">
    <source>
        <dbReference type="ARBA" id="ARBA00022840"/>
    </source>
</evidence>
<feature type="binding site" evidence="12">
    <location>
        <begin position="104"/>
        <end position="108"/>
    </location>
    <ligand>
        <name>ATP</name>
        <dbReference type="ChEBI" id="CHEBI:30616"/>
    </ligand>
</feature>
<evidence type="ECO:0000256" key="6">
    <source>
        <dbReference type="ARBA" id="ARBA00022741"/>
    </source>
</evidence>
<evidence type="ECO:0000256" key="5">
    <source>
        <dbReference type="ARBA" id="ARBA00022490"/>
    </source>
</evidence>
<dbReference type="InterPro" id="IPR001650">
    <property type="entry name" value="Helicase_C-like"/>
</dbReference>
<dbReference type="PRINTS" id="PR00906">
    <property type="entry name" value="SECA"/>
</dbReference>
<dbReference type="Gene3D" id="1.10.3060.10">
    <property type="entry name" value="Helical scaffold and wing domains of SecA"/>
    <property type="match status" value="1"/>
</dbReference>
<dbReference type="HAMAP" id="MF_01382">
    <property type="entry name" value="SecA"/>
    <property type="match status" value="1"/>
</dbReference>
<comment type="subcellular location">
    <subcellularLocation>
        <location evidence="12">Cell membrane</location>
        <topology evidence="12">Peripheral membrane protein</topology>
        <orientation evidence="12">Cytoplasmic side</orientation>
    </subcellularLocation>
    <subcellularLocation>
        <location evidence="12">Cytoplasm</location>
    </subcellularLocation>
    <subcellularLocation>
        <location evidence="1">Membrane</location>
        <topology evidence="1">Peripheral membrane protein</topology>
    </subcellularLocation>
    <text evidence="12">Distribution is 50-50.</text>
</comment>
<dbReference type="NCBIfam" id="TIGR00963">
    <property type="entry name" value="secA"/>
    <property type="match status" value="1"/>
</dbReference>
<dbReference type="InterPro" id="IPR011130">
    <property type="entry name" value="SecA_preprotein_X-link_dom"/>
</dbReference>
<evidence type="ECO:0000313" key="18">
    <source>
        <dbReference type="Proteomes" id="UP000183952"/>
    </source>
</evidence>
<dbReference type="PANTHER" id="PTHR30612:SF0">
    <property type="entry name" value="CHLOROPLAST PROTEIN-TRANSPORTING ATPASE"/>
    <property type="match status" value="1"/>
</dbReference>
<evidence type="ECO:0000259" key="16">
    <source>
        <dbReference type="PROSITE" id="PS51196"/>
    </source>
</evidence>
<keyword evidence="9 12" id="KW-1278">Translocase</keyword>
<dbReference type="EC" id="7.4.2.8" evidence="12"/>
<feature type="binding site" evidence="12">
    <location>
        <position position="86"/>
    </location>
    <ligand>
        <name>ATP</name>
        <dbReference type="ChEBI" id="CHEBI:30616"/>
    </ligand>
</feature>
<dbReference type="Pfam" id="PF01043">
    <property type="entry name" value="SecA_PP_bind"/>
    <property type="match status" value="1"/>
</dbReference>
<dbReference type="SUPFAM" id="SSF81886">
    <property type="entry name" value="Helical scaffold and wing domains of SecA"/>
    <property type="match status" value="1"/>
</dbReference>
<dbReference type="GO" id="GO:0017038">
    <property type="term" value="P:protein import"/>
    <property type="evidence" value="ECO:0007669"/>
    <property type="project" value="InterPro"/>
</dbReference>
<keyword evidence="18" id="KW-1185">Reference proteome</keyword>
<dbReference type="STRING" id="1121331.SAMN02745248_01744"/>